<evidence type="ECO:0000256" key="3">
    <source>
        <dbReference type="ARBA" id="ARBA00022691"/>
    </source>
</evidence>
<evidence type="ECO:0000313" key="10">
    <source>
        <dbReference type="Proteomes" id="UP000033423"/>
    </source>
</evidence>
<feature type="non-terminal residue" evidence="9">
    <location>
        <position position="352"/>
    </location>
</feature>
<dbReference type="Pfam" id="PF13186">
    <property type="entry name" value="SPASM"/>
    <property type="match status" value="1"/>
</dbReference>
<keyword evidence="6" id="KW-0411">Iron-sulfur</keyword>
<dbReference type="CDD" id="cd21109">
    <property type="entry name" value="SPASM"/>
    <property type="match status" value="1"/>
</dbReference>
<evidence type="ECO:0000256" key="1">
    <source>
        <dbReference type="ARBA" id="ARBA00001966"/>
    </source>
</evidence>
<organism evidence="9 10">
    <name type="scientific">Candidatus Magnetobacterium bavaricum</name>
    <dbReference type="NCBI Taxonomy" id="29290"/>
    <lineage>
        <taxon>Bacteria</taxon>
        <taxon>Pseudomonadati</taxon>
        <taxon>Nitrospirota</taxon>
        <taxon>Thermodesulfovibrionia</taxon>
        <taxon>Thermodesulfovibrionales</taxon>
        <taxon>Candidatus Magnetobacteriaceae</taxon>
        <taxon>Candidatus Magnetobacterium</taxon>
    </lineage>
</organism>
<keyword evidence="10" id="KW-1185">Reference proteome</keyword>
<dbReference type="AlphaFoldDB" id="A0A0F3GQX8"/>
<dbReference type="InterPro" id="IPR034391">
    <property type="entry name" value="AdoMet-like_SPASM_containing"/>
</dbReference>
<proteinExistence type="predicted"/>
<evidence type="ECO:0000259" key="8">
    <source>
        <dbReference type="Pfam" id="PF13186"/>
    </source>
</evidence>
<feature type="domain" description="Radical SAM core" evidence="7">
    <location>
        <begin position="63"/>
        <end position="185"/>
    </location>
</feature>
<dbReference type="SUPFAM" id="SSF102114">
    <property type="entry name" value="Radical SAM enzymes"/>
    <property type="match status" value="1"/>
</dbReference>
<name>A0A0F3GQX8_9BACT</name>
<comment type="caution">
    <text evidence="9">The sequence shown here is derived from an EMBL/GenBank/DDBJ whole genome shotgun (WGS) entry which is preliminary data.</text>
</comment>
<keyword evidence="2" id="KW-0004">4Fe-4S</keyword>
<dbReference type="InterPro" id="IPR023885">
    <property type="entry name" value="4Fe4S-binding_SPASM_dom"/>
</dbReference>
<comment type="cofactor">
    <cofactor evidence="1">
        <name>[4Fe-4S] cluster</name>
        <dbReference type="ChEBI" id="CHEBI:49883"/>
    </cofactor>
</comment>
<evidence type="ECO:0000256" key="2">
    <source>
        <dbReference type="ARBA" id="ARBA00022485"/>
    </source>
</evidence>
<dbReference type="PANTHER" id="PTHR11228:SF7">
    <property type="entry name" value="PQQA PEPTIDE CYCLASE"/>
    <property type="match status" value="1"/>
</dbReference>
<evidence type="ECO:0000256" key="5">
    <source>
        <dbReference type="ARBA" id="ARBA00023004"/>
    </source>
</evidence>
<dbReference type="InterPro" id="IPR007197">
    <property type="entry name" value="rSAM"/>
</dbReference>
<sequence length="352" mass="39554">MPAIDLATHGMNPVVAFGILKRHLYAFYRHLTARKLLNFCRTEYNRLTKKARVSSLPYILKLETTNMCNLSCAWCYDGRRAPTEGERPYGRMSLEGFKGLIDELAPYLFKINLYGFGEPFLDPHCIDMIAYATGRNVGVGVSSNMNFVDATLARKIVESGLEVLIFSCHGVTQESYKRFMVKGNMGLAFKNIAEVITQRDMAGSRTPFIDWQFCVTGFNQGEIEAARAKARELGIDQVRFIKPFFPEEAGQEWFSDLFPRHDTTVVGSQTKGQQRPPGCSWPYRSAYINYDGGVLPCCKDTRLIANDFGNVFRGSFASIWNNEHYVSSRALIADPSGEKAGCQTMCARCPIT</sequence>
<dbReference type="Proteomes" id="UP000033423">
    <property type="component" value="Unassembled WGS sequence"/>
</dbReference>
<dbReference type="EMBL" id="LACI01001562">
    <property type="protein sequence ID" value="KJU84232.1"/>
    <property type="molecule type" value="Genomic_DNA"/>
</dbReference>
<dbReference type="SFLD" id="SFLDG01387">
    <property type="entry name" value="BtrN-like_SPASM_domain_contain"/>
    <property type="match status" value="1"/>
</dbReference>
<dbReference type="GO" id="GO:0003824">
    <property type="term" value="F:catalytic activity"/>
    <property type="evidence" value="ECO:0007669"/>
    <property type="project" value="InterPro"/>
</dbReference>
<protein>
    <submittedName>
        <fullName evidence="9">Fe-S oxidoreductase</fullName>
    </submittedName>
</protein>
<keyword evidence="3" id="KW-0949">S-adenosyl-L-methionine</keyword>
<dbReference type="PANTHER" id="PTHR11228">
    <property type="entry name" value="RADICAL SAM DOMAIN PROTEIN"/>
    <property type="match status" value="1"/>
</dbReference>
<evidence type="ECO:0000313" key="9">
    <source>
        <dbReference type="EMBL" id="KJU84232.1"/>
    </source>
</evidence>
<dbReference type="Gene3D" id="3.20.20.70">
    <property type="entry name" value="Aldolase class I"/>
    <property type="match status" value="1"/>
</dbReference>
<feature type="domain" description="4Fe4S-binding SPASM" evidence="8">
    <location>
        <begin position="279"/>
        <end position="350"/>
    </location>
</feature>
<dbReference type="SFLD" id="SFLDG01067">
    <property type="entry name" value="SPASM/twitch_domain_containing"/>
    <property type="match status" value="1"/>
</dbReference>
<evidence type="ECO:0000256" key="4">
    <source>
        <dbReference type="ARBA" id="ARBA00022723"/>
    </source>
</evidence>
<gene>
    <name evidence="9" type="ORF">MBAV_003574</name>
</gene>
<evidence type="ECO:0000259" key="7">
    <source>
        <dbReference type="Pfam" id="PF04055"/>
    </source>
</evidence>
<dbReference type="SFLD" id="SFLDS00029">
    <property type="entry name" value="Radical_SAM"/>
    <property type="match status" value="1"/>
</dbReference>
<keyword evidence="5" id="KW-0408">Iron</keyword>
<dbReference type="Pfam" id="PF04055">
    <property type="entry name" value="Radical_SAM"/>
    <property type="match status" value="1"/>
</dbReference>
<accession>A0A0F3GQX8</accession>
<dbReference type="InterPro" id="IPR013785">
    <property type="entry name" value="Aldolase_TIM"/>
</dbReference>
<dbReference type="InterPro" id="IPR058240">
    <property type="entry name" value="rSAM_sf"/>
</dbReference>
<dbReference type="GO" id="GO:0046872">
    <property type="term" value="F:metal ion binding"/>
    <property type="evidence" value="ECO:0007669"/>
    <property type="project" value="UniProtKB-KW"/>
</dbReference>
<evidence type="ECO:0000256" key="6">
    <source>
        <dbReference type="ARBA" id="ARBA00023014"/>
    </source>
</evidence>
<keyword evidence="4" id="KW-0479">Metal-binding</keyword>
<dbReference type="GO" id="GO:0051536">
    <property type="term" value="F:iron-sulfur cluster binding"/>
    <property type="evidence" value="ECO:0007669"/>
    <property type="project" value="UniProtKB-KW"/>
</dbReference>
<dbReference type="InterPro" id="IPR050377">
    <property type="entry name" value="Radical_SAM_PqqE_MftC-like"/>
</dbReference>
<reference evidence="9 10" key="1">
    <citation type="submission" date="2015-02" db="EMBL/GenBank/DDBJ databases">
        <title>Single-cell genomics of uncultivated deep-branching MTB reveals a conserved set of magnetosome genes.</title>
        <authorList>
            <person name="Kolinko S."/>
            <person name="Richter M."/>
            <person name="Glockner F.O."/>
            <person name="Brachmann A."/>
            <person name="Schuler D."/>
        </authorList>
    </citation>
    <scope>NUCLEOTIDE SEQUENCE [LARGE SCALE GENOMIC DNA]</scope>
    <source>
        <strain evidence="9">TM-1</strain>
    </source>
</reference>